<keyword evidence="3" id="KW-1185">Reference proteome</keyword>
<feature type="compositionally biased region" description="Polar residues" evidence="1">
    <location>
        <begin position="72"/>
        <end position="83"/>
    </location>
</feature>
<proteinExistence type="predicted"/>
<dbReference type="Proteomes" id="UP001066276">
    <property type="component" value="Chromosome 12"/>
</dbReference>
<evidence type="ECO:0000313" key="2">
    <source>
        <dbReference type="EMBL" id="KAJ1083198.1"/>
    </source>
</evidence>
<feature type="region of interest" description="Disordered" evidence="1">
    <location>
        <begin position="68"/>
        <end position="90"/>
    </location>
</feature>
<dbReference type="EMBL" id="JANPWB010000016">
    <property type="protein sequence ID" value="KAJ1083198.1"/>
    <property type="molecule type" value="Genomic_DNA"/>
</dbReference>
<sequence>MPAPVTVPGELRWMSTADVLWNRLAGDTPEVRGGRANTSRCLQGDPEARRMATSGIQDGGRVSQLIQHDRSSPSLVRNGSSTPAAEAADATRLQHRPLQVYRGLLAALTRTKAAWTSGGGCSRKNWVPRLPWSRALLPAARA</sequence>
<organism evidence="2 3">
    <name type="scientific">Pleurodeles waltl</name>
    <name type="common">Iberian ribbed newt</name>
    <dbReference type="NCBI Taxonomy" id="8319"/>
    <lineage>
        <taxon>Eukaryota</taxon>
        <taxon>Metazoa</taxon>
        <taxon>Chordata</taxon>
        <taxon>Craniata</taxon>
        <taxon>Vertebrata</taxon>
        <taxon>Euteleostomi</taxon>
        <taxon>Amphibia</taxon>
        <taxon>Batrachia</taxon>
        <taxon>Caudata</taxon>
        <taxon>Salamandroidea</taxon>
        <taxon>Salamandridae</taxon>
        <taxon>Pleurodelinae</taxon>
        <taxon>Pleurodeles</taxon>
    </lineage>
</organism>
<name>A0AAV7KWB6_PLEWA</name>
<dbReference type="AlphaFoldDB" id="A0AAV7KWB6"/>
<reference evidence="2" key="1">
    <citation type="journal article" date="2022" name="bioRxiv">
        <title>Sequencing and chromosome-scale assembly of the giantPleurodeles waltlgenome.</title>
        <authorList>
            <person name="Brown T."/>
            <person name="Elewa A."/>
            <person name="Iarovenko S."/>
            <person name="Subramanian E."/>
            <person name="Araus A.J."/>
            <person name="Petzold A."/>
            <person name="Susuki M."/>
            <person name="Suzuki K.-i.T."/>
            <person name="Hayashi T."/>
            <person name="Toyoda A."/>
            <person name="Oliveira C."/>
            <person name="Osipova E."/>
            <person name="Leigh N.D."/>
            <person name="Simon A."/>
            <person name="Yun M.H."/>
        </authorList>
    </citation>
    <scope>NUCLEOTIDE SEQUENCE</scope>
    <source>
        <strain evidence="2">20211129_DDA</strain>
        <tissue evidence="2">Liver</tissue>
    </source>
</reference>
<accession>A0AAV7KWB6</accession>
<comment type="caution">
    <text evidence="2">The sequence shown here is derived from an EMBL/GenBank/DDBJ whole genome shotgun (WGS) entry which is preliminary data.</text>
</comment>
<evidence type="ECO:0000313" key="3">
    <source>
        <dbReference type="Proteomes" id="UP001066276"/>
    </source>
</evidence>
<gene>
    <name evidence="2" type="ORF">NDU88_003358</name>
</gene>
<evidence type="ECO:0000256" key="1">
    <source>
        <dbReference type="SAM" id="MobiDB-lite"/>
    </source>
</evidence>
<protein>
    <submittedName>
        <fullName evidence="2">Uncharacterized protein</fullName>
    </submittedName>
</protein>